<accession>A0A8J7SHT9</accession>
<dbReference type="PROSITE" id="PS51892">
    <property type="entry name" value="SUBTILASE"/>
    <property type="match status" value="1"/>
</dbReference>
<evidence type="ECO:0000259" key="6">
    <source>
        <dbReference type="Pfam" id="PF00082"/>
    </source>
</evidence>
<dbReference type="PANTHER" id="PTHR43806">
    <property type="entry name" value="PEPTIDASE S8"/>
    <property type="match status" value="1"/>
</dbReference>
<dbReference type="PROSITE" id="PS00136">
    <property type="entry name" value="SUBTILASE_ASP"/>
    <property type="match status" value="1"/>
</dbReference>
<feature type="active site" description="Charge relay system" evidence="5">
    <location>
        <position position="213"/>
    </location>
</feature>
<evidence type="ECO:0000256" key="2">
    <source>
        <dbReference type="ARBA" id="ARBA00022670"/>
    </source>
</evidence>
<feature type="domain" description="Peptidase S8/S53" evidence="6">
    <location>
        <begin position="174"/>
        <end position="411"/>
    </location>
</feature>
<dbReference type="PRINTS" id="PR00723">
    <property type="entry name" value="SUBTILISIN"/>
</dbReference>
<dbReference type="SUPFAM" id="SSF52743">
    <property type="entry name" value="Subtilisin-like"/>
    <property type="match status" value="1"/>
</dbReference>
<evidence type="ECO:0000256" key="5">
    <source>
        <dbReference type="PROSITE-ProRule" id="PRU01240"/>
    </source>
</evidence>
<dbReference type="InterPro" id="IPR015500">
    <property type="entry name" value="Peptidase_S8_subtilisin-rel"/>
</dbReference>
<reference evidence="7" key="1">
    <citation type="submission" date="2021-01" db="EMBL/GenBank/DDBJ databases">
        <title>Modified the classification status of verrucomicrobia.</title>
        <authorList>
            <person name="Feng X."/>
        </authorList>
    </citation>
    <scope>NUCLEOTIDE SEQUENCE</scope>
    <source>
        <strain evidence="7">_KCTC 22039</strain>
    </source>
</reference>
<dbReference type="Gene3D" id="3.40.50.200">
    <property type="entry name" value="Peptidase S8/S53 domain"/>
    <property type="match status" value="1"/>
</dbReference>
<dbReference type="Pfam" id="PF00082">
    <property type="entry name" value="Peptidase_S8"/>
    <property type="match status" value="1"/>
</dbReference>
<feature type="active site" description="Charge relay system" evidence="5">
    <location>
        <position position="364"/>
    </location>
</feature>
<dbReference type="GO" id="GO:0004252">
    <property type="term" value="F:serine-type endopeptidase activity"/>
    <property type="evidence" value="ECO:0007669"/>
    <property type="project" value="UniProtKB-UniRule"/>
</dbReference>
<gene>
    <name evidence="7" type="ORF">JIN82_02795</name>
</gene>
<protein>
    <submittedName>
        <fullName evidence="7">S8 family serine peptidase</fullName>
    </submittedName>
</protein>
<dbReference type="InterPro" id="IPR050131">
    <property type="entry name" value="Peptidase_S8_subtilisin-like"/>
</dbReference>
<feature type="active site" description="Charge relay system" evidence="5">
    <location>
        <position position="183"/>
    </location>
</feature>
<organism evidence="7 8">
    <name type="scientific">Persicirhabdus sediminis</name>
    <dbReference type="NCBI Taxonomy" id="454144"/>
    <lineage>
        <taxon>Bacteria</taxon>
        <taxon>Pseudomonadati</taxon>
        <taxon>Verrucomicrobiota</taxon>
        <taxon>Verrucomicrobiia</taxon>
        <taxon>Verrucomicrobiales</taxon>
        <taxon>Verrucomicrobiaceae</taxon>
        <taxon>Persicirhabdus</taxon>
    </lineage>
</organism>
<dbReference type="InterPro" id="IPR023827">
    <property type="entry name" value="Peptidase_S8_Asp-AS"/>
</dbReference>
<keyword evidence="2 5" id="KW-0645">Protease</keyword>
<dbReference type="PANTHER" id="PTHR43806:SF11">
    <property type="entry name" value="CEREVISIN-RELATED"/>
    <property type="match status" value="1"/>
</dbReference>
<proteinExistence type="inferred from homology"/>
<dbReference type="EMBL" id="JAENIM010000016">
    <property type="protein sequence ID" value="MBK1790079.1"/>
    <property type="molecule type" value="Genomic_DNA"/>
</dbReference>
<dbReference type="Proteomes" id="UP000624703">
    <property type="component" value="Unassembled WGS sequence"/>
</dbReference>
<evidence type="ECO:0000313" key="7">
    <source>
        <dbReference type="EMBL" id="MBK1790079.1"/>
    </source>
</evidence>
<keyword evidence="8" id="KW-1185">Reference proteome</keyword>
<evidence type="ECO:0000313" key="8">
    <source>
        <dbReference type="Proteomes" id="UP000624703"/>
    </source>
</evidence>
<comment type="caution">
    <text evidence="7">The sequence shown here is derived from an EMBL/GenBank/DDBJ whole genome shotgun (WGS) entry which is preliminary data.</text>
</comment>
<name>A0A8J7SHT9_9BACT</name>
<dbReference type="InterPro" id="IPR000209">
    <property type="entry name" value="Peptidase_S8/S53_dom"/>
</dbReference>
<comment type="similarity">
    <text evidence="1 5">Belongs to the peptidase S8 family.</text>
</comment>
<keyword evidence="4 5" id="KW-0720">Serine protease</keyword>
<dbReference type="PROSITE" id="PS00137">
    <property type="entry name" value="SUBTILASE_HIS"/>
    <property type="match status" value="1"/>
</dbReference>
<dbReference type="AlphaFoldDB" id="A0A8J7SHT9"/>
<dbReference type="RefSeq" id="WP_200310118.1">
    <property type="nucleotide sequence ID" value="NZ_JAENIM010000016.1"/>
</dbReference>
<dbReference type="InterPro" id="IPR022398">
    <property type="entry name" value="Peptidase_S8_His-AS"/>
</dbReference>
<dbReference type="GO" id="GO:0006508">
    <property type="term" value="P:proteolysis"/>
    <property type="evidence" value="ECO:0007669"/>
    <property type="project" value="UniProtKB-KW"/>
</dbReference>
<dbReference type="InterPro" id="IPR036852">
    <property type="entry name" value="Peptidase_S8/S53_dom_sf"/>
</dbReference>
<evidence type="ECO:0000256" key="4">
    <source>
        <dbReference type="ARBA" id="ARBA00022825"/>
    </source>
</evidence>
<evidence type="ECO:0000256" key="1">
    <source>
        <dbReference type="ARBA" id="ARBA00011073"/>
    </source>
</evidence>
<evidence type="ECO:0000256" key="3">
    <source>
        <dbReference type="ARBA" id="ARBA00022801"/>
    </source>
</evidence>
<sequence length="533" mass="56047">MFQFDRKLILTLAAVILMLGIAVIRKAAPDEETNKVVNQARTNTTQQAQSTQSPASQPANFHAPDAAQAEIKLDEKILTFTSQEELDLFLEKIAAADQSKIRLIGVVDKLLSARVRFISIDELKKVAGDAKQDANYLVTPPPMPPAGEIQPDALGFGQDYLSWLGIEGDNSSWGSGVTVAVLDSGLSYHPAIGDNVQRIAIMPLTEGSTEHQHGTAVSSIIVGQSEITPGIAPAAELMSLRVANENGLSTAYHIAEGIITAVDSGADIINISMGTYGDSDILANAVDYAASNDVLIVAASGNNGLDHAAYPAAYPSVTSVGAIDANAQHLLFSNSDPSLDFVAPGYQLNAAWSTDKLIPFTGTSAAAPVLTSIIAATMSLYQVDAFQAQEIVSSYANDGGLAGPNEQYGNGIPAMDRVLNGNQAGRYDPAVSGYAVVEQGAANTPSLIQVNIQNRGTETLINTPISINAAGNERIVNITSLAPGEVFSYEAQVLTPADGTYLPITTTIADPEIDARLDNNSLSANILINQLEE</sequence>
<keyword evidence="3 5" id="KW-0378">Hydrolase</keyword>